<evidence type="ECO:0000313" key="2">
    <source>
        <dbReference type="Proteomes" id="UP000308600"/>
    </source>
</evidence>
<keyword evidence="2" id="KW-1185">Reference proteome</keyword>
<proteinExistence type="predicted"/>
<name>A0ACD3AIS9_9AGAR</name>
<evidence type="ECO:0000313" key="1">
    <source>
        <dbReference type="EMBL" id="TFK65808.1"/>
    </source>
</evidence>
<gene>
    <name evidence="1" type="ORF">BDN72DRAFT_900381</name>
</gene>
<reference evidence="1 2" key="1">
    <citation type="journal article" date="2019" name="Nat. Ecol. Evol.">
        <title>Megaphylogeny resolves global patterns of mushroom evolution.</title>
        <authorList>
            <person name="Varga T."/>
            <person name="Krizsan K."/>
            <person name="Foldi C."/>
            <person name="Dima B."/>
            <person name="Sanchez-Garcia M."/>
            <person name="Sanchez-Ramirez S."/>
            <person name="Szollosi G.J."/>
            <person name="Szarkandi J.G."/>
            <person name="Papp V."/>
            <person name="Albert L."/>
            <person name="Andreopoulos W."/>
            <person name="Angelini C."/>
            <person name="Antonin V."/>
            <person name="Barry K.W."/>
            <person name="Bougher N.L."/>
            <person name="Buchanan P."/>
            <person name="Buyck B."/>
            <person name="Bense V."/>
            <person name="Catcheside P."/>
            <person name="Chovatia M."/>
            <person name="Cooper J."/>
            <person name="Damon W."/>
            <person name="Desjardin D."/>
            <person name="Finy P."/>
            <person name="Geml J."/>
            <person name="Haridas S."/>
            <person name="Hughes K."/>
            <person name="Justo A."/>
            <person name="Karasinski D."/>
            <person name="Kautmanova I."/>
            <person name="Kiss B."/>
            <person name="Kocsube S."/>
            <person name="Kotiranta H."/>
            <person name="LaButti K.M."/>
            <person name="Lechner B.E."/>
            <person name="Liimatainen K."/>
            <person name="Lipzen A."/>
            <person name="Lukacs Z."/>
            <person name="Mihaltcheva S."/>
            <person name="Morgado L.N."/>
            <person name="Niskanen T."/>
            <person name="Noordeloos M.E."/>
            <person name="Ohm R.A."/>
            <person name="Ortiz-Santana B."/>
            <person name="Ovrebo C."/>
            <person name="Racz N."/>
            <person name="Riley R."/>
            <person name="Savchenko A."/>
            <person name="Shiryaev A."/>
            <person name="Soop K."/>
            <person name="Spirin V."/>
            <person name="Szebenyi C."/>
            <person name="Tomsovsky M."/>
            <person name="Tulloss R.E."/>
            <person name="Uehling J."/>
            <person name="Grigoriev I.V."/>
            <person name="Vagvolgyi C."/>
            <person name="Papp T."/>
            <person name="Martin F.M."/>
            <person name="Miettinen O."/>
            <person name="Hibbett D.S."/>
            <person name="Nagy L.G."/>
        </authorList>
    </citation>
    <scope>NUCLEOTIDE SEQUENCE [LARGE SCALE GENOMIC DNA]</scope>
    <source>
        <strain evidence="1 2">NL-1719</strain>
    </source>
</reference>
<sequence length="291" mass="32704">MTSADTSSDAPGPDQISSTKDEVDLGQLPPEIWKEIVEFSALSSLKQAYILTRVSKTFCTWTQPILRRTALHYNDLCGWPLKTPNLSWFRQNGSYLRNLLWGIGGKMDLLASILGHCPVLENLGVWVYVPRSKVHLIRPALSKLRLRELSINPFALFSTDEFGPELAKDPMFTHITHFHAIFEAAAPEWRQLTGLAYIPSLTHIALHLAARSAVYGVHEHCKQMQVLIVLRGVTGDDPLSEPIAEKLVVPPLRTIQDWEAGAMGKRDFWRAAEEELAKRNMSEDGHSVNDM</sequence>
<dbReference type="Proteomes" id="UP000308600">
    <property type="component" value="Unassembled WGS sequence"/>
</dbReference>
<organism evidence="1 2">
    <name type="scientific">Pluteus cervinus</name>
    <dbReference type="NCBI Taxonomy" id="181527"/>
    <lineage>
        <taxon>Eukaryota</taxon>
        <taxon>Fungi</taxon>
        <taxon>Dikarya</taxon>
        <taxon>Basidiomycota</taxon>
        <taxon>Agaricomycotina</taxon>
        <taxon>Agaricomycetes</taxon>
        <taxon>Agaricomycetidae</taxon>
        <taxon>Agaricales</taxon>
        <taxon>Pluteineae</taxon>
        <taxon>Pluteaceae</taxon>
        <taxon>Pluteus</taxon>
    </lineage>
</organism>
<protein>
    <submittedName>
        <fullName evidence="1">Uncharacterized protein</fullName>
    </submittedName>
</protein>
<accession>A0ACD3AIS9</accession>
<dbReference type="EMBL" id="ML208425">
    <property type="protein sequence ID" value="TFK65808.1"/>
    <property type="molecule type" value="Genomic_DNA"/>
</dbReference>